<organism evidence="2 3">
    <name type="scientific">Nelumbo nucifera</name>
    <name type="common">Sacred lotus</name>
    <dbReference type="NCBI Taxonomy" id="4432"/>
    <lineage>
        <taxon>Eukaryota</taxon>
        <taxon>Viridiplantae</taxon>
        <taxon>Streptophyta</taxon>
        <taxon>Embryophyta</taxon>
        <taxon>Tracheophyta</taxon>
        <taxon>Spermatophyta</taxon>
        <taxon>Magnoliopsida</taxon>
        <taxon>Proteales</taxon>
        <taxon>Nelumbonaceae</taxon>
        <taxon>Nelumbo</taxon>
    </lineage>
</organism>
<protein>
    <submittedName>
        <fullName evidence="2">Uncharacterized protein</fullName>
    </submittedName>
</protein>
<keyword evidence="3" id="KW-1185">Reference proteome</keyword>
<feature type="region of interest" description="Disordered" evidence="1">
    <location>
        <begin position="1"/>
        <end position="24"/>
    </location>
</feature>
<feature type="compositionally biased region" description="Polar residues" evidence="1">
    <location>
        <begin position="1"/>
        <end position="18"/>
    </location>
</feature>
<name>A0A822ZC46_NELNU</name>
<accession>A0A822ZC46</accession>
<dbReference type="Proteomes" id="UP000607653">
    <property type="component" value="Unassembled WGS sequence"/>
</dbReference>
<dbReference type="AlphaFoldDB" id="A0A822ZC46"/>
<comment type="caution">
    <text evidence="2">The sequence shown here is derived from an EMBL/GenBank/DDBJ whole genome shotgun (WGS) entry which is preliminary data.</text>
</comment>
<evidence type="ECO:0000313" key="2">
    <source>
        <dbReference type="EMBL" id="DAD41261.1"/>
    </source>
</evidence>
<dbReference type="PANTHER" id="PTHR31513:SF1">
    <property type="entry name" value="EPHRIN TYPE-B RECEPTOR"/>
    <property type="match status" value="1"/>
</dbReference>
<evidence type="ECO:0000313" key="3">
    <source>
        <dbReference type="Proteomes" id="UP000607653"/>
    </source>
</evidence>
<reference evidence="2 3" key="1">
    <citation type="journal article" date="2020" name="Mol. Biol. Evol.">
        <title>Distinct Expression and Methylation Patterns for Genes with Different Fates following a Single Whole-Genome Duplication in Flowering Plants.</title>
        <authorList>
            <person name="Shi T."/>
            <person name="Rahmani R.S."/>
            <person name="Gugger P.F."/>
            <person name="Wang M."/>
            <person name="Li H."/>
            <person name="Zhang Y."/>
            <person name="Li Z."/>
            <person name="Wang Q."/>
            <person name="Van de Peer Y."/>
            <person name="Marchal K."/>
            <person name="Chen J."/>
        </authorList>
    </citation>
    <scope>NUCLEOTIDE SEQUENCE [LARGE SCALE GENOMIC DNA]</scope>
    <source>
        <tissue evidence="2">Leaf</tissue>
    </source>
</reference>
<gene>
    <name evidence="2" type="ORF">HUJ06_015584</name>
</gene>
<feature type="region of interest" description="Disordered" evidence="1">
    <location>
        <begin position="58"/>
        <end position="97"/>
    </location>
</feature>
<evidence type="ECO:0000256" key="1">
    <source>
        <dbReference type="SAM" id="MobiDB-lite"/>
    </source>
</evidence>
<proteinExistence type="predicted"/>
<sequence>MFNTSLLSATPAQTSGTPQVIDGAGRGHGGRGACCLTNKSKLPDDVWGGDAYSLSSLTIPWSYGSKGGTTSKEDYGSAGGGQKQGRERGPSGGSHCCYRGEREREREGCVEGSAAAATGCSGGSRCCYRGERGGPV</sequence>
<dbReference type="PANTHER" id="PTHR31513">
    <property type="entry name" value="EPHRIN TYPE-B RECEPTOR"/>
    <property type="match status" value="1"/>
</dbReference>
<dbReference type="EMBL" id="DUZY01000005">
    <property type="protein sequence ID" value="DAD41261.1"/>
    <property type="molecule type" value="Genomic_DNA"/>
</dbReference>